<evidence type="ECO:0000256" key="3">
    <source>
        <dbReference type="ARBA" id="ARBA00022692"/>
    </source>
</evidence>
<dbReference type="EMBL" id="VSSQ01024939">
    <property type="protein sequence ID" value="MPM72764.1"/>
    <property type="molecule type" value="Genomic_DNA"/>
</dbReference>
<evidence type="ECO:0000256" key="4">
    <source>
        <dbReference type="ARBA" id="ARBA00023136"/>
    </source>
</evidence>
<reference evidence="6" key="1">
    <citation type="submission" date="2019-08" db="EMBL/GenBank/DDBJ databases">
        <authorList>
            <person name="Kucharzyk K."/>
            <person name="Murdoch R.W."/>
            <person name="Higgins S."/>
            <person name="Loffler F."/>
        </authorList>
    </citation>
    <scope>NUCLEOTIDE SEQUENCE</scope>
</reference>
<sequence length="437" mass="49001">MFTVTTRYDGSSLFGANNRYGFFPSGAIAWRISEEPFMENVEFVNDLKIRMSAGVTGVTNIGLYRNLDLYSAGNYNDLPMIYHSQSGNKDIKWEQTTQRDLGVDFALFDSRLRGSVSGYIKDSKDLIWNFNYSNSSKGYTVPRNIASVKNRGVELNLTGYIIQNKDWQFDVTLNVTRNVNKITKLVPEGAYTDPKGVLIHGSGQQVLALDKPMGAFFGYEYNGIIQTQKRVDELNALAKSKGFSYYDGNMLRPGHLEIKDLNGDGRINADDRTVIGDPNPRFYGGLTTNLAYKSFSLFANFGFQSGGKKIYGQTLQNVPAQLTGLIDYGLNDRWNDNHKDAKYPALYIGDGVPKMTSLSLHSTTHLRLQELRIAYRLPEFNKYMNAQIYVSGTNLFTISPYPGTDPATANYQSSYGGNYDTSYPGIRSFSFGLKFNL</sequence>
<keyword evidence="5" id="KW-0998">Cell outer membrane</keyword>
<keyword evidence="2" id="KW-0813">Transport</keyword>
<keyword evidence="3" id="KW-0812">Transmembrane</keyword>
<dbReference type="InterPro" id="IPR036942">
    <property type="entry name" value="Beta-barrel_TonB_sf"/>
</dbReference>
<evidence type="ECO:0000256" key="1">
    <source>
        <dbReference type="ARBA" id="ARBA00004571"/>
    </source>
</evidence>
<gene>
    <name evidence="6" type="primary">susC_139</name>
    <name evidence="6" type="ORF">SDC9_119740</name>
</gene>
<organism evidence="6">
    <name type="scientific">bioreactor metagenome</name>
    <dbReference type="NCBI Taxonomy" id="1076179"/>
    <lineage>
        <taxon>unclassified sequences</taxon>
        <taxon>metagenomes</taxon>
        <taxon>ecological metagenomes</taxon>
    </lineage>
</organism>
<dbReference type="GO" id="GO:0009279">
    <property type="term" value="C:cell outer membrane"/>
    <property type="evidence" value="ECO:0007669"/>
    <property type="project" value="UniProtKB-SubCell"/>
</dbReference>
<evidence type="ECO:0000256" key="5">
    <source>
        <dbReference type="ARBA" id="ARBA00023237"/>
    </source>
</evidence>
<accession>A0A645C9J0</accession>
<protein>
    <submittedName>
        <fullName evidence="6">TonB-dependent receptor SusC</fullName>
    </submittedName>
</protein>
<keyword evidence="6" id="KW-0675">Receptor</keyword>
<dbReference type="SUPFAM" id="SSF56935">
    <property type="entry name" value="Porins"/>
    <property type="match status" value="1"/>
</dbReference>
<dbReference type="AlphaFoldDB" id="A0A645C9J0"/>
<dbReference type="PROSITE" id="PS52016">
    <property type="entry name" value="TONB_DEPENDENT_REC_3"/>
    <property type="match status" value="1"/>
</dbReference>
<evidence type="ECO:0000313" key="6">
    <source>
        <dbReference type="EMBL" id="MPM72764.1"/>
    </source>
</evidence>
<proteinExistence type="predicted"/>
<evidence type="ECO:0000256" key="2">
    <source>
        <dbReference type="ARBA" id="ARBA00022448"/>
    </source>
</evidence>
<keyword evidence="4" id="KW-0472">Membrane</keyword>
<comment type="subcellular location">
    <subcellularLocation>
        <location evidence="1">Cell outer membrane</location>
        <topology evidence="1">Multi-pass membrane protein</topology>
    </subcellularLocation>
</comment>
<comment type="caution">
    <text evidence="6">The sequence shown here is derived from an EMBL/GenBank/DDBJ whole genome shotgun (WGS) entry which is preliminary data.</text>
</comment>
<dbReference type="Gene3D" id="2.40.170.20">
    <property type="entry name" value="TonB-dependent receptor, beta-barrel domain"/>
    <property type="match status" value="1"/>
</dbReference>
<name>A0A645C9J0_9ZZZZ</name>
<dbReference type="InterPro" id="IPR039426">
    <property type="entry name" value="TonB-dep_rcpt-like"/>
</dbReference>